<feature type="chain" id="PRO_5021899078" description="alpha-L-fucosidase" evidence="8">
    <location>
        <begin position="23"/>
        <end position="448"/>
    </location>
</feature>
<dbReference type="InterPro" id="IPR000933">
    <property type="entry name" value="Glyco_hydro_29"/>
</dbReference>
<dbReference type="AlphaFoldDB" id="A0A521EBM8"/>
<dbReference type="GO" id="GO:0006004">
    <property type="term" value="P:fucose metabolic process"/>
    <property type="evidence" value="ECO:0007669"/>
    <property type="project" value="InterPro"/>
</dbReference>
<dbReference type="PRINTS" id="PR00741">
    <property type="entry name" value="GLHYDRLASE29"/>
</dbReference>
<dbReference type="Pfam" id="PF01120">
    <property type="entry name" value="Alpha_L_fucos"/>
    <property type="match status" value="1"/>
</dbReference>
<evidence type="ECO:0000256" key="1">
    <source>
        <dbReference type="ARBA" id="ARBA00004071"/>
    </source>
</evidence>
<evidence type="ECO:0000256" key="4">
    <source>
        <dbReference type="ARBA" id="ARBA00022729"/>
    </source>
</evidence>
<keyword evidence="6" id="KW-0326">Glycosidase</keyword>
<proteinExistence type="inferred from homology"/>
<evidence type="ECO:0000256" key="6">
    <source>
        <dbReference type="ARBA" id="ARBA00023295"/>
    </source>
</evidence>
<keyword evidence="5" id="KW-0378">Hydrolase</keyword>
<evidence type="ECO:0000259" key="9">
    <source>
        <dbReference type="Pfam" id="PF01120"/>
    </source>
</evidence>
<evidence type="ECO:0000256" key="3">
    <source>
        <dbReference type="ARBA" id="ARBA00012662"/>
    </source>
</evidence>
<evidence type="ECO:0000256" key="2">
    <source>
        <dbReference type="ARBA" id="ARBA00007951"/>
    </source>
</evidence>
<evidence type="ECO:0000313" key="10">
    <source>
        <dbReference type="EMBL" id="SMO81323.1"/>
    </source>
</evidence>
<gene>
    <name evidence="10" type="ORF">SAMN06265379_108109</name>
</gene>
<dbReference type="Gene3D" id="3.20.20.80">
    <property type="entry name" value="Glycosidases"/>
    <property type="match status" value="1"/>
</dbReference>
<dbReference type="InterPro" id="IPR017853">
    <property type="entry name" value="GH"/>
</dbReference>
<dbReference type="OrthoDB" id="1389336at2"/>
<dbReference type="EC" id="3.2.1.51" evidence="3"/>
<organism evidence="10 11">
    <name type="scientific">Saccharicrinis carchari</name>
    <dbReference type="NCBI Taxonomy" id="1168039"/>
    <lineage>
        <taxon>Bacteria</taxon>
        <taxon>Pseudomonadati</taxon>
        <taxon>Bacteroidota</taxon>
        <taxon>Bacteroidia</taxon>
        <taxon>Marinilabiliales</taxon>
        <taxon>Marinilabiliaceae</taxon>
        <taxon>Saccharicrinis</taxon>
    </lineage>
</organism>
<evidence type="ECO:0000313" key="11">
    <source>
        <dbReference type="Proteomes" id="UP000319040"/>
    </source>
</evidence>
<dbReference type="SUPFAM" id="SSF51445">
    <property type="entry name" value="(Trans)glycosidases"/>
    <property type="match status" value="1"/>
</dbReference>
<dbReference type="InterPro" id="IPR057739">
    <property type="entry name" value="Glyco_hydro_29_N"/>
</dbReference>
<evidence type="ECO:0000256" key="7">
    <source>
        <dbReference type="PIRSR" id="PIRSR001092-1"/>
    </source>
</evidence>
<reference evidence="10 11" key="1">
    <citation type="submission" date="2017-05" db="EMBL/GenBank/DDBJ databases">
        <authorList>
            <person name="Varghese N."/>
            <person name="Submissions S."/>
        </authorList>
    </citation>
    <scope>NUCLEOTIDE SEQUENCE [LARGE SCALE GENOMIC DNA]</scope>
    <source>
        <strain evidence="10 11">DSM 27040</strain>
    </source>
</reference>
<dbReference type="InterPro" id="IPR016286">
    <property type="entry name" value="FUC_metazoa-typ"/>
</dbReference>
<dbReference type="GO" id="GO:0004560">
    <property type="term" value="F:alpha-L-fucosidase activity"/>
    <property type="evidence" value="ECO:0007669"/>
    <property type="project" value="InterPro"/>
</dbReference>
<comment type="function">
    <text evidence="1">Alpha-L-fucosidase is responsible for hydrolyzing the alpha-1,6-linked fucose joined to the reducing-end N-acetylglucosamine of the carbohydrate moieties of glycoproteins.</text>
</comment>
<evidence type="ECO:0000256" key="8">
    <source>
        <dbReference type="SAM" id="SignalP"/>
    </source>
</evidence>
<protein>
    <recommendedName>
        <fullName evidence="3">alpha-L-fucosidase</fullName>
        <ecNumber evidence="3">3.2.1.51</ecNumber>
    </recommendedName>
</protein>
<dbReference type="SMART" id="SM00812">
    <property type="entry name" value="Alpha_L_fucos"/>
    <property type="match status" value="1"/>
</dbReference>
<feature type="domain" description="Glycoside hydrolase family 29 N-terminal" evidence="9">
    <location>
        <begin position="27"/>
        <end position="334"/>
    </location>
</feature>
<keyword evidence="4 8" id="KW-0732">Signal</keyword>
<name>A0A521EBM8_SACCC</name>
<dbReference type="GO" id="GO:0005764">
    <property type="term" value="C:lysosome"/>
    <property type="evidence" value="ECO:0007669"/>
    <property type="project" value="TreeGrafter"/>
</dbReference>
<dbReference type="PIRSF" id="PIRSF001092">
    <property type="entry name" value="Alpha-L-fucosidase"/>
    <property type="match status" value="1"/>
</dbReference>
<feature type="signal peptide" evidence="8">
    <location>
        <begin position="1"/>
        <end position="22"/>
    </location>
</feature>
<dbReference type="GO" id="GO:0016139">
    <property type="term" value="P:glycoside catabolic process"/>
    <property type="evidence" value="ECO:0007669"/>
    <property type="project" value="TreeGrafter"/>
</dbReference>
<evidence type="ECO:0000256" key="5">
    <source>
        <dbReference type="ARBA" id="ARBA00022801"/>
    </source>
</evidence>
<dbReference type="PANTHER" id="PTHR10030">
    <property type="entry name" value="ALPHA-L-FUCOSIDASE"/>
    <property type="match status" value="1"/>
</dbReference>
<feature type="site" description="May be important for catalysis" evidence="7">
    <location>
        <position position="266"/>
    </location>
</feature>
<dbReference type="Proteomes" id="UP000319040">
    <property type="component" value="Unassembled WGS sequence"/>
</dbReference>
<accession>A0A521EBM8</accession>
<dbReference type="EMBL" id="FXTB01000008">
    <property type="protein sequence ID" value="SMO81323.1"/>
    <property type="molecule type" value="Genomic_DNA"/>
</dbReference>
<dbReference type="PANTHER" id="PTHR10030:SF37">
    <property type="entry name" value="ALPHA-L-FUCOSIDASE-RELATED"/>
    <property type="match status" value="1"/>
</dbReference>
<dbReference type="RefSeq" id="WP_142534156.1">
    <property type="nucleotide sequence ID" value="NZ_FXTB01000008.1"/>
</dbReference>
<keyword evidence="11" id="KW-1185">Reference proteome</keyword>
<comment type="similarity">
    <text evidence="2">Belongs to the glycosyl hydrolase 29 family.</text>
</comment>
<sequence>MKTKNLLIPILLTIAFAMNMGAQPTETETPEAKAERMQWFKDAKLGIFVHWGIYAVDGIDESWSFFNGYISYPDYMKQLNGFTAKNYDPTYWADLFKESGARYAVLTSKHHDGVALWDTKLSDLNVVEKTPAARDLVTPFAKAMRKKGLKVGMYYSLLDWSHPDYPNFLRKEKRYSDDPERWERFVKFNFGQLEELSKRIKPDLYWFDGDWEQSAEQWKSRELRNALIGWNSDVILNSRLQGYGDYATPEQGLPVTKPQSNYWELCMTMNDSWGFQHNDHNYKTPNQIIRIFVDCISMGGNLLLDVGPKADGTIPHEQVNILKELGRWTNKHQEAIYGTIAGIPHGHFYGPTALSKDKTMLYLFVDNKPNGPLVIKGLKNKVNRIWVVGNGTKLASNVMGKQYWSAVPGLLYIDVPEKVLDEQVTVIAVLLDGPVDLYREEGQAIESN</sequence>